<dbReference type="UniPathway" id="UPA00050">
    <property type="reaction ID" value="UER00461"/>
</dbReference>
<evidence type="ECO:0000313" key="18">
    <source>
        <dbReference type="Proteomes" id="UP000011873"/>
    </source>
</evidence>
<feature type="binding site" evidence="13">
    <location>
        <position position="75"/>
    </location>
    <ligand>
        <name>substrate</name>
    </ligand>
</feature>
<keyword evidence="6 14" id="KW-0808">Transferase</keyword>
<dbReference type="NCBIfam" id="NF005155">
    <property type="entry name" value="PRK06635.1-4"/>
    <property type="match status" value="1"/>
</dbReference>
<dbReference type="GO" id="GO:0004072">
    <property type="term" value="F:aspartate kinase activity"/>
    <property type="evidence" value="ECO:0007669"/>
    <property type="project" value="UniProtKB-EC"/>
</dbReference>
<dbReference type="GO" id="GO:0005524">
    <property type="term" value="F:ATP binding"/>
    <property type="evidence" value="ECO:0007669"/>
    <property type="project" value="UniProtKB-KW"/>
</dbReference>
<dbReference type="GO" id="GO:0009088">
    <property type="term" value="P:threonine biosynthetic process"/>
    <property type="evidence" value="ECO:0007669"/>
    <property type="project" value="UniProtKB-UniPathway"/>
</dbReference>
<dbReference type="PATRIC" id="fig|1218567.3.peg.4454"/>
<dbReference type="InterPro" id="IPR005260">
    <property type="entry name" value="Asp_kin_monofn"/>
</dbReference>
<keyword evidence="8 13" id="KW-0547">Nucleotide-binding</keyword>
<dbReference type="InterPro" id="IPR001048">
    <property type="entry name" value="Asp/Glu/Uridylate_kinase"/>
</dbReference>
<feature type="binding site" evidence="13">
    <location>
        <begin position="174"/>
        <end position="175"/>
    </location>
    <ligand>
        <name>ATP</name>
        <dbReference type="ChEBI" id="CHEBI:30616"/>
    </ligand>
</feature>
<dbReference type="CDD" id="cd04923">
    <property type="entry name" value="ACT_AK-LysC-DapG-like_2"/>
    <property type="match status" value="1"/>
</dbReference>
<proteinExistence type="inferred from homology"/>
<dbReference type="InterPro" id="IPR036393">
    <property type="entry name" value="AceGlu_kinase-like_sf"/>
</dbReference>
<evidence type="ECO:0000256" key="10">
    <source>
        <dbReference type="ARBA" id="ARBA00022840"/>
    </source>
</evidence>
<comment type="pathway">
    <text evidence="1 15">Amino-acid biosynthesis; L-lysine biosynthesis via DAP pathway; (S)-tetrahydrodipicolinate from L-aspartate: step 1/4.</text>
</comment>
<dbReference type="PANTHER" id="PTHR21499">
    <property type="entry name" value="ASPARTATE KINASE"/>
    <property type="match status" value="1"/>
</dbReference>
<protein>
    <recommendedName>
        <fullName evidence="14">Aspartokinase</fullName>
        <ecNumber evidence="14">2.7.2.4</ecNumber>
    </recommendedName>
</protein>
<dbReference type="NCBIfam" id="NF005154">
    <property type="entry name" value="PRK06635.1-2"/>
    <property type="match status" value="1"/>
</dbReference>
<dbReference type="SUPFAM" id="SSF55021">
    <property type="entry name" value="ACT-like"/>
    <property type="match status" value="2"/>
</dbReference>
<evidence type="ECO:0000256" key="8">
    <source>
        <dbReference type="ARBA" id="ARBA00022741"/>
    </source>
</evidence>
<keyword evidence="7" id="KW-0677">Repeat</keyword>
<dbReference type="PROSITE" id="PS00324">
    <property type="entry name" value="ASPARTOKINASE"/>
    <property type="match status" value="1"/>
</dbReference>
<evidence type="ECO:0000256" key="3">
    <source>
        <dbReference type="ARBA" id="ARBA00005139"/>
    </source>
</evidence>
<dbReference type="FunFam" id="3.30.2130.10:FF:000001">
    <property type="entry name" value="Bifunctional aspartokinase/homoserine dehydrogenase"/>
    <property type="match status" value="1"/>
</dbReference>
<evidence type="ECO:0000256" key="11">
    <source>
        <dbReference type="ARBA" id="ARBA00023154"/>
    </source>
</evidence>
<dbReference type="InterPro" id="IPR001341">
    <property type="entry name" value="Asp_kinase"/>
</dbReference>
<name>M6BC88_LEPBO</name>
<sequence length="405" mass="43303">MPNIIVQKYGGTSVGTPERIQNVARRIKSYHDKGQQIAVVVSAMGHTTDDLVELAAKISANPPKREMDMLLSTGEQISTALLAMALWEIGVPATSFTGSQIKLLTDGNFSNAKIKMIDRSRIDAALNEGKVAIIAGFQGIDEEENITTLGRGGSDTSAVAVAAVLGAKECEIYTDVDGVYTADPRIVPNAKKHTQITYEEMLELASLGAGVLHSRSVELGMNYDVVIHVRSSFNENQGTLVMSEDKIMEKLKVSGVTAKSDQARITIAEVPDKPGLAARLFGELNSKHILVDMIVQSSPHNGINTISFTISKKDVLQAKPILQGFSKTHNAKEPEINESIAIVSAVGVGMKSHVGVAAGMFQALADNGINIEMISTSEIKISCVIPEDQAKIAINKIHDVFGLSG</sequence>
<comment type="catalytic activity">
    <reaction evidence="12 14">
        <text>L-aspartate + ATP = 4-phospho-L-aspartate + ADP</text>
        <dbReference type="Rhea" id="RHEA:23776"/>
        <dbReference type="ChEBI" id="CHEBI:29991"/>
        <dbReference type="ChEBI" id="CHEBI:30616"/>
        <dbReference type="ChEBI" id="CHEBI:57535"/>
        <dbReference type="ChEBI" id="CHEBI:456216"/>
        <dbReference type="EC" id="2.7.2.4"/>
    </reaction>
</comment>
<dbReference type="GO" id="GO:0005829">
    <property type="term" value="C:cytosol"/>
    <property type="evidence" value="ECO:0007669"/>
    <property type="project" value="TreeGrafter"/>
</dbReference>
<organism evidence="17 18">
    <name type="scientific">Leptospira borgpetersenii serovar Hardjo-bovis str. Sponselee</name>
    <dbReference type="NCBI Taxonomy" id="1303729"/>
    <lineage>
        <taxon>Bacteria</taxon>
        <taxon>Pseudomonadati</taxon>
        <taxon>Spirochaetota</taxon>
        <taxon>Spirochaetia</taxon>
        <taxon>Leptospirales</taxon>
        <taxon>Leptospiraceae</taxon>
        <taxon>Leptospira</taxon>
    </lineage>
</organism>
<dbReference type="UniPathway" id="UPA00051">
    <property type="reaction ID" value="UER00462"/>
</dbReference>
<dbReference type="FunFam" id="3.40.1160.10:FF:000002">
    <property type="entry name" value="Aspartokinase"/>
    <property type="match status" value="1"/>
</dbReference>
<dbReference type="Gene3D" id="3.40.1160.10">
    <property type="entry name" value="Acetylglutamate kinase-like"/>
    <property type="match status" value="1"/>
</dbReference>
<feature type="binding site" evidence="13">
    <location>
        <position position="48"/>
    </location>
    <ligand>
        <name>substrate</name>
    </ligand>
</feature>
<comment type="caution">
    <text evidence="17">The sequence shown here is derived from an EMBL/GenBank/DDBJ whole genome shotgun (WGS) entry which is preliminary data.</text>
</comment>
<dbReference type="Gene3D" id="3.30.2130.10">
    <property type="entry name" value="VC0802-like"/>
    <property type="match status" value="1"/>
</dbReference>
<dbReference type="InterPro" id="IPR041740">
    <property type="entry name" value="AKii-LysC-BS"/>
</dbReference>
<feature type="binding site" evidence="13">
    <location>
        <position position="185"/>
    </location>
    <ligand>
        <name>ATP</name>
        <dbReference type="ChEBI" id="CHEBI:30616"/>
    </ligand>
</feature>
<evidence type="ECO:0000256" key="5">
    <source>
        <dbReference type="ARBA" id="ARBA00022605"/>
    </source>
</evidence>
<gene>
    <name evidence="17" type="ORF">LEP1GSC016_0648</name>
</gene>
<dbReference type="Pfam" id="PF00696">
    <property type="entry name" value="AA_kinase"/>
    <property type="match status" value="1"/>
</dbReference>
<dbReference type="PROSITE" id="PS51671">
    <property type="entry name" value="ACT"/>
    <property type="match status" value="2"/>
</dbReference>
<dbReference type="RefSeq" id="WP_011670872.1">
    <property type="nucleotide sequence ID" value="NZ_ANMU01000189.1"/>
</dbReference>
<keyword evidence="9 14" id="KW-0418">Kinase</keyword>
<dbReference type="UniPathway" id="UPA00034">
    <property type="reaction ID" value="UER00015"/>
</dbReference>
<dbReference type="SUPFAM" id="SSF53633">
    <property type="entry name" value="Carbamate kinase-like"/>
    <property type="match status" value="1"/>
</dbReference>
<comment type="pathway">
    <text evidence="2 15">Amino-acid biosynthesis; L-methionine biosynthesis via de novo pathway; L-homoserine from L-aspartate: step 1/3.</text>
</comment>
<keyword evidence="5 15" id="KW-0028">Amino-acid biosynthesis</keyword>
<evidence type="ECO:0000256" key="13">
    <source>
        <dbReference type="PIRSR" id="PIRSR000726-1"/>
    </source>
</evidence>
<dbReference type="CDD" id="cd04261">
    <property type="entry name" value="AAK_AKii-LysC-BS"/>
    <property type="match status" value="1"/>
</dbReference>
<reference evidence="17 18" key="1">
    <citation type="submission" date="2013-01" db="EMBL/GenBank/DDBJ databases">
        <authorList>
            <person name="Harkins D.M."/>
            <person name="Durkin A.S."/>
            <person name="Brinkac L.M."/>
            <person name="Haft D.H."/>
            <person name="Selengut J.D."/>
            <person name="Sanka R."/>
            <person name="DePew J."/>
            <person name="Purushe J."/>
            <person name="Galloway R.L."/>
            <person name="Vinetz J.M."/>
            <person name="Sutton G.G."/>
            <person name="Nierman W.C."/>
            <person name="Fouts D.E."/>
        </authorList>
    </citation>
    <scope>NUCLEOTIDE SEQUENCE [LARGE SCALE GENOMIC DNA]</scope>
    <source>
        <strain evidence="17 18">Sponselee CDC</strain>
    </source>
</reference>
<comment type="similarity">
    <text evidence="4 14">Belongs to the aspartokinase family.</text>
</comment>
<accession>M6BC88</accession>
<dbReference type="InterPro" id="IPR045865">
    <property type="entry name" value="ACT-like_dom_sf"/>
</dbReference>
<dbReference type="GO" id="GO:0009090">
    <property type="term" value="P:homoserine biosynthetic process"/>
    <property type="evidence" value="ECO:0007669"/>
    <property type="project" value="TreeGrafter"/>
</dbReference>
<dbReference type="InterPro" id="IPR054352">
    <property type="entry name" value="ACT_Aspartokinase"/>
</dbReference>
<evidence type="ECO:0000259" key="16">
    <source>
        <dbReference type="PROSITE" id="PS51671"/>
    </source>
</evidence>
<dbReference type="GO" id="GO:0009089">
    <property type="term" value="P:lysine biosynthetic process via diaminopimelate"/>
    <property type="evidence" value="ECO:0007669"/>
    <property type="project" value="UniProtKB-UniPathway"/>
</dbReference>
<evidence type="ECO:0000256" key="15">
    <source>
        <dbReference type="RuleBase" id="RU004249"/>
    </source>
</evidence>
<evidence type="ECO:0000313" key="17">
    <source>
        <dbReference type="EMBL" id="EMJ77144.1"/>
    </source>
</evidence>
<feature type="domain" description="ACT" evidence="16">
    <location>
        <begin position="345"/>
        <end position="405"/>
    </location>
</feature>
<feature type="binding site" evidence="13">
    <location>
        <begin position="8"/>
        <end position="11"/>
    </location>
    <ligand>
        <name>ATP</name>
        <dbReference type="ChEBI" id="CHEBI:30616"/>
    </ligand>
</feature>
<evidence type="ECO:0000256" key="2">
    <source>
        <dbReference type="ARBA" id="ARBA00004986"/>
    </source>
</evidence>
<evidence type="ECO:0000256" key="9">
    <source>
        <dbReference type="ARBA" id="ARBA00022777"/>
    </source>
</evidence>
<feature type="domain" description="ACT" evidence="16">
    <location>
        <begin position="265"/>
        <end position="339"/>
    </location>
</feature>
<dbReference type="InterPro" id="IPR018042">
    <property type="entry name" value="Aspartate_kinase_CS"/>
</dbReference>
<dbReference type="EMBL" id="ANMU01000189">
    <property type="protein sequence ID" value="EMJ77144.1"/>
    <property type="molecule type" value="Genomic_DNA"/>
</dbReference>
<dbReference type="Pfam" id="PF22468">
    <property type="entry name" value="ACT_9"/>
    <property type="match status" value="2"/>
</dbReference>
<feature type="binding site" evidence="13">
    <location>
        <position position="180"/>
    </location>
    <ligand>
        <name>ATP</name>
        <dbReference type="ChEBI" id="CHEBI:30616"/>
    </ligand>
</feature>
<dbReference type="AlphaFoldDB" id="M6BC88"/>
<evidence type="ECO:0000256" key="7">
    <source>
        <dbReference type="ARBA" id="ARBA00022737"/>
    </source>
</evidence>
<evidence type="ECO:0000256" key="14">
    <source>
        <dbReference type="RuleBase" id="RU003448"/>
    </source>
</evidence>
<evidence type="ECO:0000256" key="6">
    <source>
        <dbReference type="ARBA" id="ARBA00022679"/>
    </source>
</evidence>
<dbReference type="InterPro" id="IPR002912">
    <property type="entry name" value="ACT_dom"/>
</dbReference>
<evidence type="ECO:0000256" key="1">
    <source>
        <dbReference type="ARBA" id="ARBA00004766"/>
    </source>
</evidence>
<evidence type="ECO:0000256" key="4">
    <source>
        <dbReference type="ARBA" id="ARBA00010122"/>
    </source>
</evidence>
<keyword evidence="11" id="KW-0457">Lysine biosynthesis</keyword>
<comment type="pathway">
    <text evidence="3 15">Amino-acid biosynthesis; L-threonine biosynthesis; L-threonine from L-aspartate: step 1/5.</text>
</comment>
<dbReference type="NCBIfam" id="TIGR00657">
    <property type="entry name" value="asp_kinases"/>
    <property type="match status" value="1"/>
</dbReference>
<dbReference type="PIRSF" id="PIRSF000726">
    <property type="entry name" value="Asp_kin"/>
    <property type="match status" value="1"/>
</dbReference>
<dbReference type="CDD" id="cd04913">
    <property type="entry name" value="ACT_AKii-LysC-BS-like_1"/>
    <property type="match status" value="1"/>
</dbReference>
<keyword evidence="10 13" id="KW-0067">ATP-binding</keyword>
<dbReference type="NCBIfam" id="TIGR00656">
    <property type="entry name" value="asp_kin_monofn"/>
    <property type="match status" value="1"/>
</dbReference>
<dbReference type="Proteomes" id="UP000011873">
    <property type="component" value="Unassembled WGS sequence"/>
</dbReference>
<evidence type="ECO:0000256" key="12">
    <source>
        <dbReference type="ARBA" id="ARBA00047872"/>
    </source>
</evidence>
<dbReference type="EC" id="2.7.2.4" evidence="14"/>
<dbReference type="PANTHER" id="PTHR21499:SF3">
    <property type="entry name" value="ASPARTOKINASE"/>
    <property type="match status" value="1"/>
</dbReference>